<accession>B9SR62</accession>
<protein>
    <submittedName>
        <fullName evidence="1">Uncharacterized protein</fullName>
    </submittedName>
</protein>
<evidence type="ECO:0000313" key="1">
    <source>
        <dbReference type="EMBL" id="EEF33898.1"/>
    </source>
</evidence>
<dbReference type="InParanoid" id="B9SR62"/>
<gene>
    <name evidence="1" type="ORF">RCOM_1182690</name>
</gene>
<dbReference type="Proteomes" id="UP000008311">
    <property type="component" value="Unassembled WGS sequence"/>
</dbReference>
<dbReference type="EMBL" id="EQ974094">
    <property type="protein sequence ID" value="EEF33898.1"/>
    <property type="molecule type" value="Genomic_DNA"/>
</dbReference>
<reference evidence="2" key="1">
    <citation type="journal article" date="2010" name="Nat. Biotechnol.">
        <title>Draft genome sequence of the oilseed species Ricinus communis.</title>
        <authorList>
            <person name="Chan A.P."/>
            <person name="Crabtree J."/>
            <person name="Zhao Q."/>
            <person name="Lorenzi H."/>
            <person name="Orvis J."/>
            <person name="Puiu D."/>
            <person name="Melake-Berhan A."/>
            <person name="Jones K.M."/>
            <person name="Redman J."/>
            <person name="Chen G."/>
            <person name="Cahoon E.B."/>
            <person name="Gedil M."/>
            <person name="Stanke M."/>
            <person name="Haas B.J."/>
            <person name="Wortman J.R."/>
            <person name="Fraser-Liggett C.M."/>
            <person name="Ravel J."/>
            <person name="Rabinowicz P.D."/>
        </authorList>
    </citation>
    <scope>NUCLEOTIDE SEQUENCE [LARGE SCALE GENOMIC DNA]</scope>
    <source>
        <strain evidence="2">cv. Hale</strain>
    </source>
</reference>
<evidence type="ECO:0000313" key="2">
    <source>
        <dbReference type="Proteomes" id="UP000008311"/>
    </source>
</evidence>
<organism evidence="1 2">
    <name type="scientific">Ricinus communis</name>
    <name type="common">Castor bean</name>
    <dbReference type="NCBI Taxonomy" id="3988"/>
    <lineage>
        <taxon>Eukaryota</taxon>
        <taxon>Viridiplantae</taxon>
        <taxon>Streptophyta</taxon>
        <taxon>Embryophyta</taxon>
        <taxon>Tracheophyta</taxon>
        <taxon>Spermatophyta</taxon>
        <taxon>Magnoliopsida</taxon>
        <taxon>eudicotyledons</taxon>
        <taxon>Gunneridae</taxon>
        <taxon>Pentapetalae</taxon>
        <taxon>rosids</taxon>
        <taxon>fabids</taxon>
        <taxon>Malpighiales</taxon>
        <taxon>Euphorbiaceae</taxon>
        <taxon>Acalyphoideae</taxon>
        <taxon>Acalypheae</taxon>
        <taxon>Ricinus</taxon>
    </lineage>
</organism>
<proteinExistence type="predicted"/>
<name>B9SR62_RICCO</name>
<dbReference type="AlphaFoldDB" id="B9SR62"/>
<sequence length="127" mass="14046">MELVLIPHHQILASLPAEYDIIVTVINGRAYDGSITLHEVQAMILTQESRSEQLYIGGSVNVGSQMFVNYSETRVRKGGNKERGFHNSQRSGCNRRGIGLPSSRSSGIGLKLVCQICNKLMYSVTTY</sequence>
<keyword evidence="2" id="KW-1185">Reference proteome</keyword>